<feature type="compositionally biased region" description="Basic and acidic residues" evidence="6">
    <location>
        <begin position="620"/>
        <end position="632"/>
    </location>
</feature>
<feature type="region of interest" description="Disordered" evidence="6">
    <location>
        <begin position="1"/>
        <end position="42"/>
    </location>
</feature>
<dbReference type="GeneID" id="111252623"/>
<dbReference type="Gene3D" id="4.10.280.10">
    <property type="entry name" value="Helix-loop-helix DNA-binding domain"/>
    <property type="match status" value="1"/>
</dbReference>
<evidence type="ECO:0000256" key="6">
    <source>
        <dbReference type="SAM" id="MobiDB-lite"/>
    </source>
</evidence>
<dbReference type="InterPro" id="IPR036638">
    <property type="entry name" value="HLH_DNA-bd_sf"/>
</dbReference>
<evidence type="ECO:0000256" key="1">
    <source>
        <dbReference type="ARBA" id="ARBA00004123"/>
    </source>
</evidence>
<feature type="region of interest" description="Disordered" evidence="6">
    <location>
        <begin position="308"/>
        <end position="357"/>
    </location>
</feature>
<dbReference type="GO" id="GO:0005667">
    <property type="term" value="C:transcription regulator complex"/>
    <property type="evidence" value="ECO:0007669"/>
    <property type="project" value="TreeGrafter"/>
</dbReference>
<keyword evidence="9" id="KW-1185">Reference proteome</keyword>
<dbReference type="InterPro" id="IPR011598">
    <property type="entry name" value="bHLH_dom"/>
</dbReference>
<evidence type="ECO:0000259" key="7">
    <source>
        <dbReference type="PROSITE" id="PS50888"/>
    </source>
</evidence>
<dbReference type="SUPFAM" id="SSF47459">
    <property type="entry name" value="HLH, helix-loop-helix DNA-binding domain"/>
    <property type="match status" value="1"/>
</dbReference>
<feature type="domain" description="BHLH" evidence="7">
    <location>
        <begin position="550"/>
        <end position="603"/>
    </location>
</feature>
<dbReference type="SMART" id="SM00353">
    <property type="entry name" value="HLH"/>
    <property type="match status" value="1"/>
</dbReference>
<proteinExistence type="predicted"/>
<dbReference type="Proteomes" id="UP000594260">
    <property type="component" value="Unplaced"/>
</dbReference>
<feature type="compositionally biased region" description="Low complexity" evidence="6">
    <location>
        <begin position="23"/>
        <end position="41"/>
    </location>
</feature>
<feature type="region of interest" description="Disordered" evidence="6">
    <location>
        <begin position="505"/>
        <end position="558"/>
    </location>
</feature>
<reference evidence="8" key="1">
    <citation type="submission" date="2021-01" db="UniProtKB">
        <authorList>
            <consortium name="EnsemblMetazoa"/>
        </authorList>
    </citation>
    <scope>IDENTIFICATION</scope>
</reference>
<name>A0A7M7KGQ6_VARDE</name>
<protein>
    <recommendedName>
        <fullName evidence="7">BHLH domain-containing protein</fullName>
    </recommendedName>
</protein>
<dbReference type="RefSeq" id="XP_022666558.1">
    <property type="nucleotide sequence ID" value="XM_022810823.1"/>
</dbReference>
<evidence type="ECO:0000256" key="2">
    <source>
        <dbReference type="ARBA" id="ARBA00023015"/>
    </source>
</evidence>
<dbReference type="GO" id="GO:0000981">
    <property type="term" value="F:DNA-binding transcription factor activity, RNA polymerase II-specific"/>
    <property type="evidence" value="ECO:0007669"/>
    <property type="project" value="TreeGrafter"/>
</dbReference>
<feature type="compositionally biased region" description="Low complexity" evidence="6">
    <location>
        <begin position="329"/>
        <end position="354"/>
    </location>
</feature>
<keyword evidence="2" id="KW-0805">Transcription regulation</keyword>
<feature type="region of interest" description="Disordered" evidence="6">
    <location>
        <begin position="618"/>
        <end position="716"/>
    </location>
</feature>
<feature type="compositionally biased region" description="Low complexity" evidence="6">
    <location>
        <begin position="308"/>
        <end position="322"/>
    </location>
</feature>
<evidence type="ECO:0000256" key="5">
    <source>
        <dbReference type="ARBA" id="ARBA00023242"/>
    </source>
</evidence>
<dbReference type="GO" id="GO:0005634">
    <property type="term" value="C:nucleus"/>
    <property type="evidence" value="ECO:0007669"/>
    <property type="project" value="UniProtKB-SubCell"/>
</dbReference>
<feature type="compositionally biased region" description="Low complexity" evidence="6">
    <location>
        <begin position="185"/>
        <end position="218"/>
    </location>
</feature>
<dbReference type="OrthoDB" id="10034090at2759"/>
<dbReference type="InParanoid" id="A0A7M7KGQ6"/>
<keyword evidence="5" id="KW-0539">Nucleus</keyword>
<dbReference type="EnsemblMetazoa" id="XM_022810823">
    <property type="protein sequence ID" value="XP_022666558"/>
    <property type="gene ID" value="LOC111252623"/>
</dbReference>
<dbReference type="GO" id="GO:0000785">
    <property type="term" value="C:chromatin"/>
    <property type="evidence" value="ECO:0007669"/>
    <property type="project" value="TreeGrafter"/>
</dbReference>
<dbReference type="AlphaFoldDB" id="A0A7M7KGQ6"/>
<feature type="compositionally biased region" description="Polar residues" evidence="6">
    <location>
        <begin position="229"/>
        <end position="245"/>
    </location>
</feature>
<dbReference type="CDD" id="cd18945">
    <property type="entry name" value="bHLH_E-protein_TCF4_E2-2"/>
    <property type="match status" value="1"/>
</dbReference>
<feature type="compositionally biased region" description="Basic and acidic residues" evidence="6">
    <location>
        <begin position="707"/>
        <end position="716"/>
    </location>
</feature>
<sequence length="716" mass="74546">MHRLGTPMDLPPLPPLQPISTISNNNNNNNNSSNNNNNNNSLMSASSIAVSLQPGGGLHPMGVGPGSGITLPPLTSGGQQLQQTVAPSTDMATTTLLSGFFNEYVTAPTGPPSSTSSGPQNASYNDFGPLSKTTYCVSSGEYFDPVAGPSEPWNGPRTTVPTKYYSGVSNLPPPPPLHHEPSAPPSLQIAPQHSQGLNQQQSPQHQQQTQQQTSQLTGVMGTGVGAPQQHFSTLPPMSSFVSDYSTPPPPPPATTMGGVGVGGVAGIGSGLNGEQQQVQQLSTSTTLAADPISASVALANKLYGDYGPSPVASSSPPQSWSQPAPPAQASPQQQQGSQQHQQGPPTSQQQQQDQRLQLSYTTAAHQGGGGDLISSHSVGVMEERLDDAVNILRVHAEAASPSNAVPPTPQYPLSPGYGQAGSPAELKMNSYPNPPPPLKVEVKDESAKRSKTSSPAVAPSRSPTLVAKSAKRNQRPAPYSGKPLTAAALANPAWPGAAVNQVTHGNPALPLPGPAPAMGLGGGSNSADAFSVSDDGADDDPETKAERERERRQANNARERIRVRDINGAFKELGRMCQIHLKTDKAQTKLGILHQAVQVITTLEQQVRERNLNPKVACLKRREDDRSHDELPRPQQEQQQQLAAALQGAGPGVALHQSGVQLDTTGQASPGGPHSGGGPPASWLDYGPPSGSDKLPMGPIPSHLPHGAHDPTDGAV</sequence>
<dbReference type="PANTHER" id="PTHR11793">
    <property type="entry name" value="BASIC HELIX-LOOP-HELIX TRANSCRIPTION FACTOR"/>
    <property type="match status" value="1"/>
</dbReference>
<dbReference type="GO" id="GO:0046983">
    <property type="term" value="F:protein dimerization activity"/>
    <property type="evidence" value="ECO:0007669"/>
    <property type="project" value="InterPro"/>
</dbReference>
<dbReference type="PROSITE" id="PS50888">
    <property type="entry name" value="BHLH"/>
    <property type="match status" value="1"/>
</dbReference>
<feature type="compositionally biased region" description="Basic and acidic residues" evidence="6">
    <location>
        <begin position="542"/>
        <end position="558"/>
    </location>
</feature>
<evidence type="ECO:0000313" key="9">
    <source>
        <dbReference type="Proteomes" id="UP000594260"/>
    </source>
</evidence>
<dbReference type="InterPro" id="IPR051098">
    <property type="entry name" value="NeuroDiff_E-box_TFs"/>
</dbReference>
<evidence type="ECO:0000256" key="4">
    <source>
        <dbReference type="ARBA" id="ARBA00023163"/>
    </source>
</evidence>
<feature type="compositionally biased region" description="Low complexity" evidence="6">
    <location>
        <begin position="633"/>
        <end position="648"/>
    </location>
</feature>
<comment type="subcellular location">
    <subcellularLocation>
        <location evidence="1">Nucleus</location>
    </subcellularLocation>
</comment>
<evidence type="ECO:0000313" key="8">
    <source>
        <dbReference type="EnsemblMetazoa" id="XP_022666558"/>
    </source>
</evidence>
<dbReference type="Pfam" id="PF00010">
    <property type="entry name" value="HLH"/>
    <property type="match status" value="1"/>
</dbReference>
<dbReference type="KEGG" id="vde:111252623"/>
<keyword evidence="3" id="KW-0238">DNA-binding</keyword>
<dbReference type="FunFam" id="4.10.280.10:FF:000001">
    <property type="entry name" value="Putative transcription factor 12"/>
    <property type="match status" value="1"/>
</dbReference>
<organism evidence="8 9">
    <name type="scientific">Varroa destructor</name>
    <name type="common">Honeybee mite</name>
    <dbReference type="NCBI Taxonomy" id="109461"/>
    <lineage>
        <taxon>Eukaryota</taxon>
        <taxon>Metazoa</taxon>
        <taxon>Ecdysozoa</taxon>
        <taxon>Arthropoda</taxon>
        <taxon>Chelicerata</taxon>
        <taxon>Arachnida</taxon>
        <taxon>Acari</taxon>
        <taxon>Parasitiformes</taxon>
        <taxon>Mesostigmata</taxon>
        <taxon>Gamasina</taxon>
        <taxon>Dermanyssoidea</taxon>
        <taxon>Varroidae</taxon>
        <taxon>Varroa</taxon>
    </lineage>
</organism>
<dbReference type="PANTHER" id="PTHR11793:SF13">
    <property type="entry name" value="PROTEIN DAUGHTERLESS"/>
    <property type="match status" value="1"/>
</dbReference>
<feature type="region of interest" description="Disordered" evidence="6">
    <location>
        <begin position="399"/>
        <end position="483"/>
    </location>
</feature>
<dbReference type="GO" id="GO:0000978">
    <property type="term" value="F:RNA polymerase II cis-regulatory region sequence-specific DNA binding"/>
    <property type="evidence" value="ECO:0007669"/>
    <property type="project" value="TreeGrafter"/>
</dbReference>
<feature type="region of interest" description="Disordered" evidence="6">
    <location>
        <begin position="164"/>
        <end position="253"/>
    </location>
</feature>
<accession>A0A7M7KGQ6</accession>
<keyword evidence="4" id="KW-0804">Transcription</keyword>
<evidence type="ECO:0000256" key="3">
    <source>
        <dbReference type="ARBA" id="ARBA00023125"/>
    </source>
</evidence>